<dbReference type="PANTHER" id="PTHR47660">
    <property type="entry name" value="TRANSCRIPTION FACTOR WITH C2H2 AND ZN(2)-CYS(6) DNA BINDING DOMAIN (EUROFUNG)-RELATED-RELATED"/>
    <property type="match status" value="1"/>
</dbReference>
<dbReference type="Pfam" id="PF04082">
    <property type="entry name" value="Fungal_trans"/>
    <property type="match status" value="1"/>
</dbReference>
<evidence type="ECO:0000256" key="2">
    <source>
        <dbReference type="ARBA" id="ARBA00022833"/>
    </source>
</evidence>
<keyword evidence="3" id="KW-0805">Transcription regulation</keyword>
<proteinExistence type="predicted"/>
<evidence type="ECO:0000256" key="6">
    <source>
        <dbReference type="SAM" id="MobiDB-lite"/>
    </source>
</evidence>
<dbReference type="EMBL" id="QJNU01000381">
    <property type="protein sequence ID" value="RYP00598.1"/>
    <property type="molecule type" value="Genomic_DNA"/>
</dbReference>
<dbReference type="Proteomes" id="UP000293360">
    <property type="component" value="Unassembled WGS sequence"/>
</dbReference>
<comment type="caution">
    <text evidence="8">The sequence shown here is derived from an EMBL/GenBank/DDBJ whole genome shotgun (WGS) entry which is preliminary data.</text>
</comment>
<dbReference type="GO" id="GO:0003677">
    <property type="term" value="F:DNA binding"/>
    <property type="evidence" value="ECO:0007669"/>
    <property type="project" value="InterPro"/>
</dbReference>
<evidence type="ECO:0000256" key="4">
    <source>
        <dbReference type="ARBA" id="ARBA00023163"/>
    </source>
</evidence>
<dbReference type="GO" id="GO:0006351">
    <property type="term" value="P:DNA-templated transcription"/>
    <property type="evidence" value="ECO:0007669"/>
    <property type="project" value="InterPro"/>
</dbReference>
<evidence type="ECO:0000259" key="7">
    <source>
        <dbReference type="Pfam" id="PF04082"/>
    </source>
</evidence>
<dbReference type="InterPro" id="IPR007219">
    <property type="entry name" value="XnlR_reg_dom"/>
</dbReference>
<evidence type="ECO:0000313" key="9">
    <source>
        <dbReference type="Proteomes" id="UP000293360"/>
    </source>
</evidence>
<name>A0A4Q4T7T3_9PEZI</name>
<dbReference type="CDD" id="cd12148">
    <property type="entry name" value="fungal_TF_MHR"/>
    <property type="match status" value="1"/>
</dbReference>
<reference evidence="8 9" key="1">
    <citation type="submission" date="2018-06" db="EMBL/GenBank/DDBJ databases">
        <title>Complete Genomes of Monosporascus.</title>
        <authorList>
            <person name="Robinson A.J."/>
            <person name="Natvig D.O."/>
        </authorList>
    </citation>
    <scope>NUCLEOTIDE SEQUENCE [LARGE SCALE GENOMIC DNA]</scope>
    <source>
        <strain evidence="8 9">CBS 110550</strain>
    </source>
</reference>
<dbReference type="STRING" id="155417.A0A4Q4T7T3"/>
<dbReference type="GO" id="GO:0008270">
    <property type="term" value="F:zinc ion binding"/>
    <property type="evidence" value="ECO:0007669"/>
    <property type="project" value="InterPro"/>
</dbReference>
<keyword evidence="9" id="KW-1185">Reference proteome</keyword>
<organism evidence="8 9">
    <name type="scientific">Monosporascus ibericus</name>
    <dbReference type="NCBI Taxonomy" id="155417"/>
    <lineage>
        <taxon>Eukaryota</taxon>
        <taxon>Fungi</taxon>
        <taxon>Dikarya</taxon>
        <taxon>Ascomycota</taxon>
        <taxon>Pezizomycotina</taxon>
        <taxon>Sordariomycetes</taxon>
        <taxon>Xylariomycetidae</taxon>
        <taxon>Xylariales</taxon>
        <taxon>Xylariales incertae sedis</taxon>
        <taxon>Monosporascus</taxon>
    </lineage>
</organism>
<dbReference type="OrthoDB" id="40579at2759"/>
<keyword evidence="5" id="KW-0539">Nucleus</keyword>
<gene>
    <name evidence="8" type="ORF">DL764_006472</name>
</gene>
<protein>
    <recommendedName>
        <fullName evidence="7">Xylanolytic transcriptional activator regulatory domain-containing protein</fullName>
    </recommendedName>
</protein>
<evidence type="ECO:0000256" key="5">
    <source>
        <dbReference type="ARBA" id="ARBA00023242"/>
    </source>
</evidence>
<keyword evidence="1" id="KW-0479">Metal-binding</keyword>
<dbReference type="AlphaFoldDB" id="A0A4Q4T7T3"/>
<evidence type="ECO:0000256" key="1">
    <source>
        <dbReference type="ARBA" id="ARBA00022723"/>
    </source>
</evidence>
<keyword evidence="4" id="KW-0804">Transcription</keyword>
<dbReference type="PANTHER" id="PTHR47660:SF2">
    <property type="entry name" value="TRANSCRIPTION FACTOR WITH C2H2 AND ZN(2)-CYS(6) DNA BINDING DOMAIN (EUROFUNG)"/>
    <property type="match status" value="1"/>
</dbReference>
<evidence type="ECO:0000313" key="8">
    <source>
        <dbReference type="EMBL" id="RYP00598.1"/>
    </source>
</evidence>
<evidence type="ECO:0000256" key="3">
    <source>
        <dbReference type="ARBA" id="ARBA00023015"/>
    </source>
</evidence>
<keyword evidence="2" id="KW-0862">Zinc</keyword>
<feature type="domain" description="Xylanolytic transcriptional activator regulatory" evidence="7">
    <location>
        <begin position="217"/>
        <end position="433"/>
    </location>
</feature>
<feature type="region of interest" description="Disordered" evidence="6">
    <location>
        <begin position="1"/>
        <end position="30"/>
    </location>
</feature>
<accession>A0A4Q4T7T3</accession>
<sequence length="707" mass="79849">MDGRDDNARLPMLNPMAQSDPSPAPEMPAAQVPSFQEHDMSEFLRGVMTPTVPSFPAQAWMEIDSIGPRGLLDFTSEGVDFNDADFGFLDQLCSDPFSSEQQLQPKLPQIPESSCSKGPRKHVALGAEAFKRSTLGIWLPAHQDRADTELENLSALSAEAGSPDTRINLERRCLRETLNISARDEFLAMILRTCKPERVSFVVKTFPPPELLDDLIDCFFSNHRQQTDCYIHIPTFSPNQQQPELLGGVVAFGATMTYVRSLHKLGFAMQEAVRMMVRGRCEEENSRTRELWLLQAFLCELQIGMWSGIKRKMEIAESHTQTVHTMLRRAGRLRRLKRLSSEPVLQDTGNVLHRKWLEWVEQESIKRLVFHAFIYDAQVSMAMLTNPIISYSELAIPLPESRDLWMAEDAEKWKTLYLNRPRSQNRQLSLLDFLQQPTELPESYDVHFCSLIILYGIWGMIWQHVQLASTLKRSGQINAFTAFRHQELLQTLHNFRINIYGCQYPPCPETSLVLELLHMYLHIDIGEMQLFAGKEDIEDARRVLPSLQQWVDSPDSRHAVWHAGQALRAAKAFPPKQLCRFYAIAVYHAGLTLWVYGIISQSKGARDKASFPNTAAHAVPLDGPESPTTQRFITLGKGIPSIGFRYGADPTAGLVPFSDEEAVMNVVVETLKNNFPASLDTDEAPPLVQNLIQLLQDLGKAARGIGT</sequence>